<keyword evidence="2" id="KW-0812">Transmembrane</keyword>
<feature type="region of interest" description="Disordered" evidence="1">
    <location>
        <begin position="1"/>
        <end position="54"/>
    </location>
</feature>
<organism evidence="3">
    <name type="scientific">Entomoneis paludosa</name>
    <dbReference type="NCBI Taxonomy" id="265537"/>
    <lineage>
        <taxon>Eukaryota</taxon>
        <taxon>Sar</taxon>
        <taxon>Stramenopiles</taxon>
        <taxon>Ochrophyta</taxon>
        <taxon>Bacillariophyta</taxon>
        <taxon>Bacillariophyceae</taxon>
        <taxon>Bacillariophycidae</taxon>
        <taxon>Entomoneidaceae</taxon>
        <taxon>Entomoneis</taxon>
    </lineage>
</organism>
<feature type="transmembrane region" description="Helical" evidence="2">
    <location>
        <begin position="252"/>
        <end position="283"/>
    </location>
</feature>
<protein>
    <recommendedName>
        <fullName evidence="4">ADP,ATP carrier protein</fullName>
    </recommendedName>
</protein>
<feature type="transmembrane region" description="Helical" evidence="2">
    <location>
        <begin position="387"/>
        <end position="407"/>
    </location>
</feature>
<feature type="compositionally biased region" description="Basic residues" evidence="1">
    <location>
        <begin position="40"/>
        <end position="49"/>
    </location>
</feature>
<dbReference type="SUPFAM" id="SSF103473">
    <property type="entry name" value="MFS general substrate transporter"/>
    <property type="match status" value="1"/>
</dbReference>
<proteinExistence type="predicted"/>
<feature type="transmembrane region" description="Helical" evidence="2">
    <location>
        <begin position="223"/>
        <end position="240"/>
    </location>
</feature>
<feature type="transmembrane region" description="Helical" evidence="2">
    <location>
        <begin position="496"/>
        <end position="515"/>
    </location>
</feature>
<dbReference type="PANTHER" id="PTHR28658">
    <property type="entry name" value="TRANSMEMBRANE PROTEIN 180"/>
    <property type="match status" value="1"/>
</dbReference>
<keyword evidence="2" id="KW-1133">Transmembrane helix</keyword>
<feature type="transmembrane region" description="Helical" evidence="2">
    <location>
        <begin position="75"/>
        <end position="96"/>
    </location>
</feature>
<evidence type="ECO:0000313" key="3">
    <source>
        <dbReference type="EMBL" id="CAD9941849.1"/>
    </source>
</evidence>
<dbReference type="EMBL" id="HBHT01001796">
    <property type="protein sequence ID" value="CAD9941849.1"/>
    <property type="molecule type" value="Transcribed_RNA"/>
</dbReference>
<feature type="compositionally biased region" description="Basic and acidic residues" evidence="1">
    <location>
        <begin position="11"/>
        <end position="21"/>
    </location>
</feature>
<dbReference type="AlphaFoldDB" id="A0A7S2VBA9"/>
<dbReference type="InterPro" id="IPR040035">
    <property type="entry name" value="TMEM180"/>
</dbReference>
<keyword evidence="2" id="KW-0472">Membrane</keyword>
<reference evidence="3" key="1">
    <citation type="submission" date="2021-01" db="EMBL/GenBank/DDBJ databases">
        <authorList>
            <person name="Corre E."/>
            <person name="Pelletier E."/>
            <person name="Niang G."/>
            <person name="Scheremetjew M."/>
            <person name="Finn R."/>
            <person name="Kale V."/>
            <person name="Holt S."/>
            <person name="Cochrane G."/>
            <person name="Meng A."/>
            <person name="Brown T."/>
            <person name="Cohen L."/>
        </authorList>
    </citation>
    <scope>NUCLEOTIDE SEQUENCE</scope>
    <source>
        <strain evidence="3">CCMP125</strain>
    </source>
</reference>
<feature type="transmembrane region" description="Helical" evidence="2">
    <location>
        <begin position="147"/>
        <end position="166"/>
    </location>
</feature>
<dbReference type="PANTHER" id="PTHR28658:SF1">
    <property type="entry name" value="MAJOR FACILITATOR SUPERFAMILY DOMAIN CONTAINING 13B"/>
    <property type="match status" value="1"/>
</dbReference>
<name>A0A7S2VBA9_9STRA</name>
<sequence length="544" mass="61377">MVETILPLSETPKRNQYHDGDQSGEYHGGGTANTPSNKNRSTRARRHDAGRKYARSDISSFDTDDDSKGRTRNHVLLGLTIAGTASSILTTIFSIFHVDVFLHVYELPLSSYGRGSFIFAIINTVNDLVGAWIVDHASATTISRADMVGVSGCIFAICFLTPFFRWKSQPGARLWQDTFHFVISMSLYDTLYSFTSILIGSIVTDDHTMSDKQRVQFLASGKLVTMVASFLVARIGLSFFDIDSSMFDFRVFLVVMATTAALLFLSGQTLISGTPFPFIQWFWKKRRRPSRQKHSSDIGTRKLQWQKVARDFWKHKNFHSWIVMEMLLEAQVTFSSFFLKTFVDKLVFEQGYSRETCDWFLSIARPITQTTTLFAYIPIRKFGYPRLYSILFISNFVLAVSMISFAGPGSTGSIIFFLIVYPAITRAVQSSGFHLAMADMVLEMKRMHALEGRMAEPSLAGLFMGTNALFCKPMESVFPMIAASALESSTSSDRSLFYLLVLPPFVCSIIQYAAWSQYSLTPTRTANMRSELKLLKQEHHDSTD</sequence>
<feature type="transmembrane region" description="Helical" evidence="2">
    <location>
        <begin position="178"/>
        <end position="203"/>
    </location>
</feature>
<accession>A0A7S2VBA9</accession>
<feature type="transmembrane region" description="Helical" evidence="2">
    <location>
        <begin position="116"/>
        <end position="135"/>
    </location>
</feature>
<evidence type="ECO:0000256" key="2">
    <source>
        <dbReference type="SAM" id="Phobius"/>
    </source>
</evidence>
<dbReference type="InterPro" id="IPR036259">
    <property type="entry name" value="MFS_trans_sf"/>
</dbReference>
<evidence type="ECO:0008006" key="4">
    <source>
        <dbReference type="Google" id="ProtNLM"/>
    </source>
</evidence>
<feature type="transmembrane region" description="Helical" evidence="2">
    <location>
        <begin position="413"/>
        <end position="437"/>
    </location>
</feature>
<gene>
    <name evidence="3" type="ORF">APAL1065_LOCUS1160</name>
</gene>
<evidence type="ECO:0000256" key="1">
    <source>
        <dbReference type="SAM" id="MobiDB-lite"/>
    </source>
</evidence>